<name>A0ABW6P5V8_9NOCA</name>
<organism evidence="1 2">
    <name type="scientific">Nocardia aobensis</name>
    <dbReference type="NCBI Taxonomy" id="257277"/>
    <lineage>
        <taxon>Bacteria</taxon>
        <taxon>Bacillati</taxon>
        <taxon>Actinomycetota</taxon>
        <taxon>Actinomycetes</taxon>
        <taxon>Mycobacteriales</taxon>
        <taxon>Nocardiaceae</taxon>
        <taxon>Nocardia</taxon>
    </lineage>
</organism>
<protein>
    <recommendedName>
        <fullName evidence="3">Head-to-tail adaptor</fullName>
    </recommendedName>
</protein>
<dbReference type="EMBL" id="JBIAMT010000003">
    <property type="protein sequence ID" value="MFF0498537.1"/>
    <property type="molecule type" value="Genomic_DNA"/>
</dbReference>
<evidence type="ECO:0000313" key="2">
    <source>
        <dbReference type="Proteomes" id="UP001601442"/>
    </source>
</evidence>
<accession>A0ABW6P5V8</accession>
<dbReference type="RefSeq" id="WP_387396086.1">
    <property type="nucleotide sequence ID" value="NZ_JBIAMT010000003.1"/>
</dbReference>
<sequence>MSSLVDAQHLSGGFDPVEYASDFVRAYCGQKFDFVADDVVLVDPWPNSSALLPEGPVTAVSSVQAWMVSATGQLAWVDLTNFGWTTAGLLYDATPAVADATPVVYPSWPVLPQSLKVTYSHGYPVIPDDLQSVVLRIAAELGSNPDFLHSEKVGEINTVWANNPIAGGAHITLRDQDKWILDRYSRIGIA</sequence>
<proteinExistence type="predicted"/>
<dbReference type="Proteomes" id="UP001601442">
    <property type="component" value="Unassembled WGS sequence"/>
</dbReference>
<gene>
    <name evidence="1" type="ORF">ACFYU5_19180</name>
</gene>
<keyword evidence="2" id="KW-1185">Reference proteome</keyword>
<reference evidence="1 2" key="1">
    <citation type="submission" date="2024-10" db="EMBL/GenBank/DDBJ databases">
        <title>The Natural Products Discovery Center: Release of the First 8490 Sequenced Strains for Exploring Actinobacteria Biosynthetic Diversity.</title>
        <authorList>
            <person name="Kalkreuter E."/>
            <person name="Kautsar S.A."/>
            <person name="Yang D."/>
            <person name="Bader C.D."/>
            <person name="Teijaro C.N."/>
            <person name="Fluegel L."/>
            <person name="Davis C.M."/>
            <person name="Simpson J.R."/>
            <person name="Lauterbach L."/>
            <person name="Steele A.D."/>
            <person name="Gui C."/>
            <person name="Meng S."/>
            <person name="Li G."/>
            <person name="Viehrig K."/>
            <person name="Ye F."/>
            <person name="Su P."/>
            <person name="Kiefer A.F."/>
            <person name="Nichols A."/>
            <person name="Cepeda A.J."/>
            <person name="Yan W."/>
            <person name="Fan B."/>
            <person name="Jiang Y."/>
            <person name="Adhikari A."/>
            <person name="Zheng C.-J."/>
            <person name="Schuster L."/>
            <person name="Cowan T.M."/>
            <person name="Smanski M.J."/>
            <person name="Chevrette M.G."/>
            <person name="De Carvalho L.P.S."/>
            <person name="Shen B."/>
        </authorList>
    </citation>
    <scope>NUCLEOTIDE SEQUENCE [LARGE SCALE GENOMIC DNA]</scope>
    <source>
        <strain evidence="1 2">NPDC004119</strain>
    </source>
</reference>
<evidence type="ECO:0000313" key="1">
    <source>
        <dbReference type="EMBL" id="MFF0498537.1"/>
    </source>
</evidence>
<comment type="caution">
    <text evidence="1">The sequence shown here is derived from an EMBL/GenBank/DDBJ whole genome shotgun (WGS) entry which is preliminary data.</text>
</comment>
<evidence type="ECO:0008006" key="3">
    <source>
        <dbReference type="Google" id="ProtNLM"/>
    </source>
</evidence>